<keyword evidence="3" id="KW-1185">Reference proteome</keyword>
<proteinExistence type="predicted"/>
<organism evidence="2 3">
    <name type="scientific">Ancylostoma caninum</name>
    <name type="common">Dog hookworm</name>
    <dbReference type="NCBI Taxonomy" id="29170"/>
    <lineage>
        <taxon>Eukaryota</taxon>
        <taxon>Metazoa</taxon>
        <taxon>Ecdysozoa</taxon>
        <taxon>Nematoda</taxon>
        <taxon>Chromadorea</taxon>
        <taxon>Rhabditida</taxon>
        <taxon>Rhabditina</taxon>
        <taxon>Rhabditomorpha</taxon>
        <taxon>Strongyloidea</taxon>
        <taxon>Ancylostomatidae</taxon>
        <taxon>Ancylostomatinae</taxon>
        <taxon>Ancylostoma</taxon>
    </lineage>
</organism>
<evidence type="ECO:0000313" key="3">
    <source>
        <dbReference type="Proteomes" id="UP000252519"/>
    </source>
</evidence>
<dbReference type="Proteomes" id="UP000252519">
    <property type="component" value="Unassembled WGS sequence"/>
</dbReference>
<gene>
    <name evidence="2" type="ORF">ANCCAN_18618</name>
</gene>
<evidence type="ECO:0000313" key="2">
    <source>
        <dbReference type="EMBL" id="RCN35512.1"/>
    </source>
</evidence>
<dbReference type="AlphaFoldDB" id="A0A368FTU4"/>
<feature type="region of interest" description="Disordered" evidence="1">
    <location>
        <begin position="51"/>
        <end position="80"/>
    </location>
</feature>
<dbReference type="OrthoDB" id="5871430at2759"/>
<name>A0A368FTU4_ANCCA</name>
<evidence type="ECO:0000256" key="1">
    <source>
        <dbReference type="SAM" id="MobiDB-lite"/>
    </source>
</evidence>
<comment type="caution">
    <text evidence="2">The sequence shown here is derived from an EMBL/GenBank/DDBJ whole genome shotgun (WGS) entry which is preliminary data.</text>
</comment>
<accession>A0A368FTU4</accession>
<reference evidence="2 3" key="1">
    <citation type="submission" date="2014-10" db="EMBL/GenBank/DDBJ databases">
        <title>Draft genome of the hookworm Ancylostoma caninum.</title>
        <authorList>
            <person name="Mitreva M."/>
        </authorList>
    </citation>
    <scope>NUCLEOTIDE SEQUENCE [LARGE SCALE GENOMIC DNA]</scope>
    <source>
        <strain evidence="2 3">Baltimore</strain>
    </source>
</reference>
<protein>
    <submittedName>
        <fullName evidence="2">Uncharacterized protein</fullName>
    </submittedName>
</protein>
<dbReference type="EMBL" id="JOJR01000653">
    <property type="protein sequence ID" value="RCN35512.1"/>
    <property type="molecule type" value="Genomic_DNA"/>
</dbReference>
<sequence>MKEDLAGFGNAMTQKVTDFTNAAKGGFDTSSNVIKEQAQYLEKLVTLDTEQKPIVEESGTSATEAQTSSTSVSSSQSNGKSLAAKVEKGAAIGFGWVKSCVYTVTDTVKSLAVEETTRGEDEITEAIRTGIFCRPGHRDHCCTD</sequence>
<feature type="compositionally biased region" description="Low complexity" evidence="1">
    <location>
        <begin position="57"/>
        <end position="77"/>
    </location>
</feature>